<dbReference type="AlphaFoldDB" id="A0A2T0U4F5"/>
<keyword evidence="2" id="KW-1185">Reference proteome</keyword>
<name>A0A2T0U4F5_9SPHI</name>
<accession>A0A2T0U4F5</accession>
<dbReference type="RefSeq" id="WP_106293172.1">
    <property type="nucleotide sequence ID" value="NZ_PVTH01000005.1"/>
</dbReference>
<reference evidence="1 2" key="1">
    <citation type="submission" date="2018-03" db="EMBL/GenBank/DDBJ databases">
        <title>Genomic Encyclopedia of Type Strains, Phase III (KMG-III): the genomes of soil and plant-associated and newly described type strains.</title>
        <authorList>
            <person name="Whitman W."/>
        </authorList>
    </citation>
    <scope>NUCLEOTIDE SEQUENCE [LARGE SCALE GENOMIC DNA]</scope>
    <source>
        <strain evidence="1 2">CGMCC 1.9313</strain>
    </source>
</reference>
<sequence>MNKKQKSRLIIFMLVILVASNYSPFRSWKWYYYSSADGNFTFGEFPEKGLNLKIMEREWAQYRLEQRPADSSIYRSFAINPLKFWLWKDYLFMTATSIRTKFGQIAY</sequence>
<dbReference type="OrthoDB" id="771644at2"/>
<organism evidence="1 2">
    <name type="scientific">Arcticibacter pallidicorallinus</name>
    <dbReference type="NCBI Taxonomy" id="1259464"/>
    <lineage>
        <taxon>Bacteria</taxon>
        <taxon>Pseudomonadati</taxon>
        <taxon>Bacteroidota</taxon>
        <taxon>Sphingobacteriia</taxon>
        <taxon>Sphingobacteriales</taxon>
        <taxon>Sphingobacteriaceae</taxon>
        <taxon>Arcticibacter</taxon>
    </lineage>
</organism>
<dbReference type="Proteomes" id="UP000238034">
    <property type="component" value="Unassembled WGS sequence"/>
</dbReference>
<gene>
    <name evidence="1" type="ORF">B0I27_105233</name>
</gene>
<evidence type="ECO:0000313" key="2">
    <source>
        <dbReference type="Proteomes" id="UP000238034"/>
    </source>
</evidence>
<proteinExistence type="predicted"/>
<dbReference type="EMBL" id="PVTH01000005">
    <property type="protein sequence ID" value="PRY52764.1"/>
    <property type="molecule type" value="Genomic_DNA"/>
</dbReference>
<evidence type="ECO:0000313" key="1">
    <source>
        <dbReference type="EMBL" id="PRY52764.1"/>
    </source>
</evidence>
<protein>
    <submittedName>
        <fullName evidence="1">Uncharacterized protein</fullName>
    </submittedName>
</protein>
<comment type="caution">
    <text evidence="1">The sequence shown here is derived from an EMBL/GenBank/DDBJ whole genome shotgun (WGS) entry which is preliminary data.</text>
</comment>